<dbReference type="Gene3D" id="1.10.10.60">
    <property type="entry name" value="Homeodomain-like"/>
    <property type="match status" value="1"/>
</dbReference>
<dbReference type="Pfam" id="PF00440">
    <property type="entry name" value="TetR_N"/>
    <property type="match status" value="1"/>
</dbReference>
<dbReference type="PRINTS" id="PR00455">
    <property type="entry name" value="HTHTETR"/>
</dbReference>
<keyword evidence="8" id="KW-1185">Reference proteome</keyword>
<dbReference type="InterPro" id="IPR001647">
    <property type="entry name" value="HTH_TetR"/>
</dbReference>
<dbReference type="PANTHER" id="PTHR30055">
    <property type="entry name" value="HTH-TYPE TRANSCRIPTIONAL REGULATOR RUTR"/>
    <property type="match status" value="1"/>
</dbReference>
<dbReference type="EMBL" id="JACHIT010000002">
    <property type="protein sequence ID" value="MBB5915398.1"/>
    <property type="molecule type" value="Genomic_DNA"/>
</dbReference>
<evidence type="ECO:0000256" key="4">
    <source>
        <dbReference type="PROSITE-ProRule" id="PRU00335"/>
    </source>
</evidence>
<reference evidence="7 8" key="1">
    <citation type="submission" date="2020-08" db="EMBL/GenBank/DDBJ databases">
        <title>Sequencing the genomes of 1000 actinobacteria strains.</title>
        <authorList>
            <person name="Klenk H.-P."/>
        </authorList>
    </citation>
    <scope>NUCLEOTIDE SEQUENCE [LARGE SCALE GENOMIC DNA]</scope>
    <source>
        <strain evidence="7 8">DSM 43582</strain>
    </source>
</reference>
<dbReference type="Pfam" id="PF16859">
    <property type="entry name" value="TetR_C_11"/>
    <property type="match status" value="1"/>
</dbReference>
<gene>
    <name evidence="7" type="ORF">BJY24_004310</name>
</gene>
<protein>
    <submittedName>
        <fullName evidence="7">AcrR family transcriptional regulator</fullName>
    </submittedName>
</protein>
<dbReference type="Gene3D" id="1.10.357.10">
    <property type="entry name" value="Tetracycline Repressor, domain 2"/>
    <property type="match status" value="1"/>
</dbReference>
<name>A0A7W9PGW8_9NOCA</name>
<comment type="caution">
    <text evidence="7">The sequence shown here is derived from an EMBL/GenBank/DDBJ whole genome shotgun (WGS) entry which is preliminary data.</text>
</comment>
<dbReference type="AlphaFoldDB" id="A0A7W9PGW8"/>
<dbReference type="InterPro" id="IPR011075">
    <property type="entry name" value="TetR_C"/>
</dbReference>
<feature type="domain" description="HTH tetR-type" evidence="6">
    <location>
        <begin position="21"/>
        <end position="81"/>
    </location>
</feature>
<accession>A0A7W9PGW8</accession>
<dbReference type="GO" id="GO:0003700">
    <property type="term" value="F:DNA-binding transcription factor activity"/>
    <property type="evidence" value="ECO:0007669"/>
    <property type="project" value="TreeGrafter"/>
</dbReference>
<dbReference type="SUPFAM" id="SSF48498">
    <property type="entry name" value="Tetracyclin repressor-like, C-terminal domain"/>
    <property type="match status" value="1"/>
</dbReference>
<dbReference type="SUPFAM" id="SSF46689">
    <property type="entry name" value="Homeodomain-like"/>
    <property type="match status" value="1"/>
</dbReference>
<feature type="DNA-binding region" description="H-T-H motif" evidence="4">
    <location>
        <begin position="44"/>
        <end position="63"/>
    </location>
</feature>
<keyword evidence="2 4" id="KW-0238">DNA-binding</keyword>
<dbReference type="PANTHER" id="PTHR30055:SF234">
    <property type="entry name" value="HTH-TYPE TRANSCRIPTIONAL REGULATOR BETI"/>
    <property type="match status" value="1"/>
</dbReference>
<evidence type="ECO:0000313" key="7">
    <source>
        <dbReference type="EMBL" id="MBB5915398.1"/>
    </source>
</evidence>
<organism evidence="7 8">
    <name type="scientific">Nocardia transvalensis</name>
    <dbReference type="NCBI Taxonomy" id="37333"/>
    <lineage>
        <taxon>Bacteria</taxon>
        <taxon>Bacillati</taxon>
        <taxon>Actinomycetota</taxon>
        <taxon>Actinomycetes</taxon>
        <taxon>Mycobacteriales</taxon>
        <taxon>Nocardiaceae</taxon>
        <taxon>Nocardia</taxon>
    </lineage>
</organism>
<feature type="region of interest" description="Disordered" evidence="5">
    <location>
        <begin position="1"/>
        <end position="20"/>
    </location>
</feature>
<dbReference type="PROSITE" id="PS50977">
    <property type="entry name" value="HTH_TETR_2"/>
    <property type="match status" value="1"/>
</dbReference>
<keyword evidence="1" id="KW-0805">Transcription regulation</keyword>
<evidence type="ECO:0000256" key="1">
    <source>
        <dbReference type="ARBA" id="ARBA00023015"/>
    </source>
</evidence>
<dbReference type="InterPro" id="IPR009057">
    <property type="entry name" value="Homeodomain-like_sf"/>
</dbReference>
<proteinExistence type="predicted"/>
<keyword evidence="3" id="KW-0804">Transcription</keyword>
<evidence type="ECO:0000256" key="3">
    <source>
        <dbReference type="ARBA" id="ARBA00023163"/>
    </source>
</evidence>
<evidence type="ECO:0000256" key="2">
    <source>
        <dbReference type="ARBA" id="ARBA00023125"/>
    </source>
</evidence>
<evidence type="ECO:0000259" key="6">
    <source>
        <dbReference type="PROSITE" id="PS50977"/>
    </source>
</evidence>
<sequence>MTTTSAARGPHRVEETDPRRVRSRARLLDAAAELLRSGGLESITVDAVTRASGVARTTLYRHFDNVVQLRAATLEHLLPPVVEAPRTGTLRERLIELLGRQADVINGAPLHLATLAWLATGERDEAGAEAGSLRQRFIDNYRRPFDELFGGADARAILGDRDLAAVLAQLVGPLVFVRLTGIGHATRADCARIVDDFLAARAARDGAPGR</sequence>
<dbReference type="InterPro" id="IPR050109">
    <property type="entry name" value="HTH-type_TetR-like_transc_reg"/>
</dbReference>
<dbReference type="RefSeq" id="WP_040749073.1">
    <property type="nucleotide sequence ID" value="NZ_JACHIT010000002.1"/>
</dbReference>
<evidence type="ECO:0000313" key="8">
    <source>
        <dbReference type="Proteomes" id="UP000540412"/>
    </source>
</evidence>
<dbReference type="InterPro" id="IPR036271">
    <property type="entry name" value="Tet_transcr_reg_TetR-rel_C_sf"/>
</dbReference>
<dbReference type="GO" id="GO:0000976">
    <property type="term" value="F:transcription cis-regulatory region binding"/>
    <property type="evidence" value="ECO:0007669"/>
    <property type="project" value="TreeGrafter"/>
</dbReference>
<feature type="compositionally biased region" description="Basic and acidic residues" evidence="5">
    <location>
        <begin position="11"/>
        <end position="20"/>
    </location>
</feature>
<evidence type="ECO:0000256" key="5">
    <source>
        <dbReference type="SAM" id="MobiDB-lite"/>
    </source>
</evidence>
<dbReference type="Proteomes" id="UP000540412">
    <property type="component" value="Unassembled WGS sequence"/>
</dbReference>